<dbReference type="Proteomes" id="UP000306575">
    <property type="component" value="Unassembled WGS sequence"/>
</dbReference>
<dbReference type="InterPro" id="IPR050176">
    <property type="entry name" value="LTTR"/>
</dbReference>
<dbReference type="PANTHER" id="PTHR30579">
    <property type="entry name" value="TRANSCRIPTIONAL REGULATOR"/>
    <property type="match status" value="1"/>
</dbReference>
<dbReference type="SUPFAM" id="SSF46785">
    <property type="entry name" value="Winged helix' DNA-binding domain"/>
    <property type="match status" value="1"/>
</dbReference>
<evidence type="ECO:0000259" key="5">
    <source>
        <dbReference type="PROSITE" id="PS50931"/>
    </source>
</evidence>
<dbReference type="PROSITE" id="PS50931">
    <property type="entry name" value="HTH_LYSR"/>
    <property type="match status" value="1"/>
</dbReference>
<dbReference type="NCBIfam" id="NF009888">
    <property type="entry name" value="PRK13348.1"/>
    <property type="match status" value="1"/>
</dbReference>
<dbReference type="Pfam" id="PF03466">
    <property type="entry name" value="LysR_substrate"/>
    <property type="match status" value="1"/>
</dbReference>
<protein>
    <submittedName>
        <fullName evidence="6">LysR family transcriptional regulator ArgP</fullName>
    </submittedName>
</protein>
<keyword evidence="7" id="KW-1185">Reference proteome</keyword>
<accession>A0A4V6F271</accession>
<evidence type="ECO:0000313" key="6">
    <source>
        <dbReference type="EMBL" id="TKZ21881.1"/>
    </source>
</evidence>
<dbReference type="Gene3D" id="3.40.190.290">
    <property type="match status" value="1"/>
</dbReference>
<name>A0A4V6F271_9RHOB</name>
<evidence type="ECO:0000256" key="3">
    <source>
        <dbReference type="ARBA" id="ARBA00023125"/>
    </source>
</evidence>
<reference evidence="6 7" key="1">
    <citation type="submission" date="2019-04" db="EMBL/GenBank/DDBJ databases">
        <title>Genome sequence of Pelagicola litoralis CL-ES2.</title>
        <authorList>
            <person name="Cao J."/>
        </authorList>
    </citation>
    <scope>NUCLEOTIDE SEQUENCE [LARGE SCALE GENOMIC DNA]</scope>
    <source>
        <strain evidence="6 7">CL-ES2</strain>
    </source>
</reference>
<keyword evidence="3" id="KW-0238">DNA-binding</keyword>
<comment type="caution">
    <text evidence="6">The sequence shown here is derived from an EMBL/GenBank/DDBJ whole genome shotgun (WGS) entry which is preliminary data.</text>
</comment>
<dbReference type="SUPFAM" id="SSF53850">
    <property type="entry name" value="Periplasmic binding protein-like II"/>
    <property type="match status" value="1"/>
</dbReference>
<dbReference type="InterPro" id="IPR000847">
    <property type="entry name" value="LysR_HTH_N"/>
</dbReference>
<sequence>MHLDYAQIAALTAILKSGSFEGAAHELGITQSAISQRLKALEEQVGTLLVHRGQPCVGTDAGRRLAAHMDHVGLLEGQLSRDLKGLIPKPNMRIRIAVTADSLATWFLPALAGIPEMLFDLVVDDQDFSADWLRKGEVSAAITAHAKPVAGCDSVPLGDMRYQATASPAYVARHFPNGPTPEAIAQAPMLRFDQKDDLQAQWMRAHIGPKLSPPSHRLPSSQGFVDACLLGLGWGMNPDLLVRDHIAAGRLVPLLPNSAYPMPLHLQSTRMLRGALAPFTRAVRRAAQVALPQISS</sequence>
<organism evidence="6 7">
    <name type="scientific">Shimia litoralis</name>
    <dbReference type="NCBI Taxonomy" id="420403"/>
    <lineage>
        <taxon>Bacteria</taxon>
        <taxon>Pseudomonadati</taxon>
        <taxon>Pseudomonadota</taxon>
        <taxon>Alphaproteobacteria</taxon>
        <taxon>Rhodobacterales</taxon>
        <taxon>Roseobacteraceae</taxon>
    </lineage>
</organism>
<keyword evidence="4" id="KW-0804">Transcription</keyword>
<dbReference type="RefSeq" id="WP_138015205.1">
    <property type="nucleotide sequence ID" value="NZ_SULI01000003.1"/>
</dbReference>
<keyword evidence="2" id="KW-0805">Transcription regulation</keyword>
<dbReference type="NCBIfam" id="TIGR03298">
    <property type="entry name" value="argP"/>
    <property type="match status" value="1"/>
</dbReference>
<dbReference type="InterPro" id="IPR036390">
    <property type="entry name" value="WH_DNA-bd_sf"/>
</dbReference>
<dbReference type="GO" id="GO:0003677">
    <property type="term" value="F:DNA binding"/>
    <property type="evidence" value="ECO:0007669"/>
    <property type="project" value="UniProtKB-KW"/>
</dbReference>
<dbReference type="AlphaFoldDB" id="A0A4V6F271"/>
<evidence type="ECO:0000256" key="1">
    <source>
        <dbReference type="ARBA" id="ARBA00009437"/>
    </source>
</evidence>
<dbReference type="OrthoDB" id="3252676at2"/>
<dbReference type="PRINTS" id="PR00039">
    <property type="entry name" value="HTHLYSR"/>
</dbReference>
<dbReference type="GO" id="GO:0003700">
    <property type="term" value="F:DNA-binding transcription factor activity"/>
    <property type="evidence" value="ECO:0007669"/>
    <property type="project" value="InterPro"/>
</dbReference>
<dbReference type="InterPro" id="IPR017685">
    <property type="entry name" value="ArgP"/>
</dbReference>
<dbReference type="EMBL" id="SULI01000003">
    <property type="protein sequence ID" value="TKZ21881.1"/>
    <property type="molecule type" value="Genomic_DNA"/>
</dbReference>
<dbReference type="PANTHER" id="PTHR30579:SF2">
    <property type="entry name" value="HTH-TYPE TRANSCRIPTIONAL REGULATOR ARGP"/>
    <property type="match status" value="1"/>
</dbReference>
<dbReference type="Gene3D" id="1.10.10.10">
    <property type="entry name" value="Winged helix-like DNA-binding domain superfamily/Winged helix DNA-binding domain"/>
    <property type="match status" value="1"/>
</dbReference>
<evidence type="ECO:0000256" key="4">
    <source>
        <dbReference type="ARBA" id="ARBA00023163"/>
    </source>
</evidence>
<evidence type="ECO:0000256" key="2">
    <source>
        <dbReference type="ARBA" id="ARBA00023015"/>
    </source>
</evidence>
<dbReference type="NCBIfam" id="NF002964">
    <property type="entry name" value="PRK03635.1"/>
    <property type="match status" value="1"/>
</dbReference>
<evidence type="ECO:0000313" key="7">
    <source>
        <dbReference type="Proteomes" id="UP000306575"/>
    </source>
</evidence>
<comment type="similarity">
    <text evidence="1">Belongs to the LysR transcriptional regulatory family.</text>
</comment>
<proteinExistence type="inferred from homology"/>
<dbReference type="InterPro" id="IPR005119">
    <property type="entry name" value="LysR_subst-bd"/>
</dbReference>
<dbReference type="InterPro" id="IPR036388">
    <property type="entry name" value="WH-like_DNA-bd_sf"/>
</dbReference>
<feature type="domain" description="HTH lysR-type" evidence="5">
    <location>
        <begin position="3"/>
        <end position="59"/>
    </location>
</feature>
<gene>
    <name evidence="6" type="ORF">FAP39_04585</name>
</gene>
<dbReference type="Pfam" id="PF00126">
    <property type="entry name" value="HTH_1"/>
    <property type="match status" value="1"/>
</dbReference>